<protein>
    <submittedName>
        <fullName evidence="1">Uncharacterized protein</fullName>
    </submittedName>
</protein>
<name>A0ACC1QJP4_9HYPO</name>
<accession>A0ACC1QJP4</accession>
<keyword evidence="2" id="KW-1185">Reference proteome</keyword>
<gene>
    <name evidence="1" type="ORF">NLG97_g8365</name>
</gene>
<dbReference type="Proteomes" id="UP001148737">
    <property type="component" value="Unassembled WGS sequence"/>
</dbReference>
<dbReference type="EMBL" id="JANAKD010001458">
    <property type="protein sequence ID" value="KAJ3479256.1"/>
    <property type="molecule type" value="Genomic_DNA"/>
</dbReference>
<comment type="caution">
    <text evidence="1">The sequence shown here is derived from an EMBL/GenBank/DDBJ whole genome shotgun (WGS) entry which is preliminary data.</text>
</comment>
<reference evidence="1" key="1">
    <citation type="submission" date="2022-07" db="EMBL/GenBank/DDBJ databases">
        <title>Genome Sequence of Lecanicillium saksenae.</title>
        <authorList>
            <person name="Buettner E."/>
        </authorList>
    </citation>
    <scope>NUCLEOTIDE SEQUENCE</scope>
    <source>
        <strain evidence="1">VT-O1</strain>
    </source>
</reference>
<evidence type="ECO:0000313" key="1">
    <source>
        <dbReference type="EMBL" id="KAJ3479256.1"/>
    </source>
</evidence>
<proteinExistence type="predicted"/>
<evidence type="ECO:0000313" key="2">
    <source>
        <dbReference type="Proteomes" id="UP001148737"/>
    </source>
</evidence>
<organism evidence="1 2">
    <name type="scientific">Lecanicillium saksenae</name>
    <dbReference type="NCBI Taxonomy" id="468837"/>
    <lineage>
        <taxon>Eukaryota</taxon>
        <taxon>Fungi</taxon>
        <taxon>Dikarya</taxon>
        <taxon>Ascomycota</taxon>
        <taxon>Pezizomycotina</taxon>
        <taxon>Sordariomycetes</taxon>
        <taxon>Hypocreomycetidae</taxon>
        <taxon>Hypocreales</taxon>
        <taxon>Cordycipitaceae</taxon>
        <taxon>Lecanicillium</taxon>
    </lineage>
</organism>
<sequence length="1477" mass="161836">MSGAGSSTKVAASKGKGRMTLQGMLNWEDFREFSTLEISNTLVQGTSTFPSPAALACPSTALNEAGSSTASSNTISREDTATSISTHAPKCDSSTAIVSTCSSVPIHGTDLKAFDMQITERLEQRFEDLKSIYCPALYSYILGKRRILGSRRSKMIDTGVCDFSMKWKYLGESEATAELYFVVQCGVGVGRKVRRFFNQPYIVEHLGTDFRIKVIESYRRLMLEITVLASGLDEKQYTLCGRSLKLSSGEATRRATLGGIIMVKYDSVELCYGLTAGHPIQEIRNLLRYNSCHVGSGSDRMSEGTDSDADEGLSTSGSASSYILEEVENSHMREETEASIELFDFAIGTISHDSFQNDTAMGNCDWGLIPWDTSQSLPNRINHNIELRSMDESPMDLNINVVVLTSRGAQLGNLACKRSGLFMSPGSKMIETMDLKPDSGSGLLPGDSGSWVANPSNGNVYGHLVAIDAFGEGYVVPIKHTLEDIKRHLNATRVFIPSGEDLSRQPLVVKAEYESDQEKLADVKPLTSTVVYSQKTKEESFEKPGVAKIEKQESDLAKIHCNDVKDDTTRRSKIKNPSEYSISSPSMGSTPASSVNSMPSTSDINKDTRLHPPPSPAHDEAVGYCDCLYFISDFFMFENLKPLGSWQSLAKDYFAVVHRLGGVSAVLNLPTRSVEQPIDRLMFMLTQAVGANTTSPATNQIHNVGSCTDEEITTVRGDRFPSCLPCPVYLFLAICRITQMRAEVARGAAMSTIQSHLAAISNSINRHGSFSTSEKSTMIGETAKSMLEETFQVAVRLYGVLTLIDPGELPEHAGTRADNNLRVAYRHKLLSLLRELWIISEEPAGLRWPFIVAGVAVVDGTYDDREFVATALRVIWASTIPSWGALWSLERLEKFWVSGKTGSPPLEELPLLSLTQPHVTWPLVSRPSGAEQPSGSSTVTYDGEGVISLQRMEKSQVFDSHVVSSLVDVQTPGSTAIFSTTPSVPISRESNPTSAPDAMSKNSAPDLTAAACAAVPFKCTGLKMFDIQIPERLEQRFEDLQDIFTEPLYNHLLDRRWYNKILPNKDIESGAYSFSMKLRYLGENETAVKLFIVILCGPAAVKKARWFFRQAHVQEELGSEFNILVQEGLRELTMEILAMTLWTKDEWRTLCGKRLRLSRGAATRLSTVGGIIMVTYENGSSVFGMTAGHAVRDVRCDGEEELTEGEIDGRESAGPPESQLGVHSLDGLWEVNSDADANLKFDRFIGEVQVHSQALFQRDSGAWVVYPEKGYVYGHLVAIDILGEGYVIPIQATLEAIKGQLDATEVRLPSQAEIQRVLSSNGAKKRESPSGVSTGGGSYGNTYFPLPGLTTYSVPSTRHLPSFQCVGQSYFGITLDQYDTGDQVTEVTGRDIMSSHIGLVKGASLVDAGWAVVLPTVTARTTVAILTIRILSPLGAEDEDTWKSTFMDIPKQGSRKLYSLSRHVGPGTHHHMQSCAE</sequence>